<keyword evidence="2" id="KW-0762">Sugar transport</keyword>
<dbReference type="PIRSF" id="PIRSF000699">
    <property type="entry name" value="PTS_IILac_III"/>
    <property type="match status" value="1"/>
</dbReference>
<dbReference type="InterPro" id="IPR003188">
    <property type="entry name" value="PTS_IIA_lac/cel"/>
</dbReference>
<evidence type="ECO:0000256" key="4">
    <source>
        <dbReference type="ARBA" id="ARBA00022683"/>
    </source>
</evidence>
<dbReference type="PANTHER" id="PTHR34382">
    <property type="entry name" value="PTS SYSTEM N,N'-DIACETYLCHITOBIOSE-SPECIFIC EIIA COMPONENT"/>
    <property type="match status" value="1"/>
</dbReference>
<evidence type="ECO:0000313" key="6">
    <source>
        <dbReference type="EMBL" id="EUJ33734.1"/>
    </source>
</evidence>
<evidence type="ECO:0000313" key="7">
    <source>
        <dbReference type="Proteomes" id="UP000019249"/>
    </source>
</evidence>
<name>A0ABN0RIE1_9LIST</name>
<evidence type="ECO:0000256" key="5">
    <source>
        <dbReference type="PROSITE-ProRule" id="PRU00418"/>
    </source>
</evidence>
<keyword evidence="3" id="KW-0808">Transferase</keyword>
<dbReference type="Pfam" id="PF02255">
    <property type="entry name" value="PTS_IIA"/>
    <property type="match status" value="1"/>
</dbReference>
<reference evidence="6 7" key="1">
    <citation type="journal article" date="2014" name="Int. J. Syst. Evol. Microbiol.">
        <title>Listeria floridensis sp. nov., Listeria aquatica sp. nov., Listeria cornellensis sp. nov., Listeria riparia sp. nov. and Listeria grandensis sp. nov., from agricultural and natural environments.</title>
        <authorList>
            <person name="den Bakker H.C."/>
            <person name="Warchocki S."/>
            <person name="Wright E.M."/>
            <person name="Allred A.F."/>
            <person name="Ahlstrom C."/>
            <person name="Manuel C.S."/>
            <person name="Stasiewicz M.J."/>
            <person name="Burrell A."/>
            <person name="Roof S."/>
            <person name="Strawn L."/>
            <person name="Fortes E.D."/>
            <person name="Nightingale K.K."/>
            <person name="Kephart D."/>
            <person name="Wiedmann M."/>
        </authorList>
    </citation>
    <scope>NUCLEOTIDE SEQUENCE [LARGE SCALE GENOMIC DNA]</scope>
    <source>
        <strain evidence="6 7">FSL S10-1187</strain>
    </source>
</reference>
<comment type="caution">
    <text evidence="6">The sequence shown here is derived from an EMBL/GenBank/DDBJ whole genome shotgun (WGS) entry which is preliminary data.</text>
</comment>
<dbReference type="PROSITE" id="PS51095">
    <property type="entry name" value="PTS_EIIA_TYPE_3"/>
    <property type="match status" value="1"/>
</dbReference>
<sequence length="111" mass="12548">MTDHINEISMKIILHAGDARKLIMDALREVEGGQFTDAEQKLVQAKQDIVLAHKAQTETIQKEASGERQEFSLLFAHAQDTLMTVSSEHNIASQLIQLFKSFNARLEELEK</sequence>
<dbReference type="EMBL" id="AODF01000001">
    <property type="protein sequence ID" value="EUJ33734.1"/>
    <property type="molecule type" value="Genomic_DNA"/>
</dbReference>
<evidence type="ECO:0000256" key="1">
    <source>
        <dbReference type="ARBA" id="ARBA00022448"/>
    </source>
</evidence>
<gene>
    <name evidence="6" type="ORF">MFLO_00780</name>
</gene>
<dbReference type="InterPro" id="IPR036542">
    <property type="entry name" value="PTS_IIA_lac/cel_sf"/>
</dbReference>
<keyword evidence="4" id="KW-0598">Phosphotransferase system</keyword>
<proteinExistence type="predicted"/>
<evidence type="ECO:0000256" key="2">
    <source>
        <dbReference type="ARBA" id="ARBA00022597"/>
    </source>
</evidence>
<keyword evidence="1" id="KW-0813">Transport</keyword>
<dbReference type="CDD" id="cd00215">
    <property type="entry name" value="PTS_IIA_lac"/>
    <property type="match status" value="1"/>
</dbReference>
<protein>
    <submittedName>
        <fullName evidence="6">Aryl-phospho-beta-D-glucosidase BglH domain-containing protein</fullName>
    </submittedName>
</protein>
<accession>A0ABN0RIE1</accession>
<organism evidence="6 7">
    <name type="scientific">Listeria floridensis FSL S10-1187</name>
    <dbReference type="NCBI Taxonomy" id="1265817"/>
    <lineage>
        <taxon>Bacteria</taxon>
        <taxon>Bacillati</taxon>
        <taxon>Bacillota</taxon>
        <taxon>Bacilli</taxon>
        <taxon>Bacillales</taxon>
        <taxon>Listeriaceae</taxon>
        <taxon>Listeria</taxon>
    </lineage>
</organism>
<keyword evidence="7" id="KW-1185">Reference proteome</keyword>
<dbReference type="PANTHER" id="PTHR34382:SF7">
    <property type="entry name" value="PTS SYSTEM N,N'-DIACETYLCHITOBIOSE-SPECIFIC EIIA COMPONENT"/>
    <property type="match status" value="1"/>
</dbReference>
<evidence type="ECO:0000256" key="3">
    <source>
        <dbReference type="ARBA" id="ARBA00022679"/>
    </source>
</evidence>
<feature type="modified residue" description="Phosphohistidine; by HPr" evidence="5">
    <location>
        <position position="77"/>
    </location>
</feature>
<dbReference type="Gene3D" id="1.20.58.80">
    <property type="entry name" value="Phosphotransferase system, lactose/cellobiose-type IIA subunit"/>
    <property type="match status" value="1"/>
</dbReference>
<dbReference type="SUPFAM" id="SSF46973">
    <property type="entry name" value="Enzyme IIa from lactose specific PTS, IIa-lac"/>
    <property type="match status" value="1"/>
</dbReference>
<dbReference type="RefSeq" id="WP_036095623.1">
    <property type="nucleotide sequence ID" value="NZ_AODF01000001.1"/>
</dbReference>
<dbReference type="Proteomes" id="UP000019249">
    <property type="component" value="Unassembled WGS sequence"/>
</dbReference>